<dbReference type="OrthoDB" id="6313948at2"/>
<evidence type="ECO:0000313" key="4">
    <source>
        <dbReference type="Proteomes" id="UP000006201"/>
    </source>
</evidence>
<dbReference type="Pfam" id="PF03886">
    <property type="entry name" value="ABC_trans_aux"/>
    <property type="match status" value="1"/>
</dbReference>
<evidence type="ECO:0000313" key="3">
    <source>
        <dbReference type="EMBL" id="EAR30557.1"/>
    </source>
</evidence>
<evidence type="ECO:0000256" key="1">
    <source>
        <dbReference type="SAM" id="SignalP"/>
    </source>
</evidence>
<proteinExistence type="predicted"/>
<dbReference type="HOGENOM" id="CLU_096001_3_2_6"/>
<dbReference type="RefSeq" id="WP_009836855.1">
    <property type="nucleotide sequence ID" value="NZ_AAOH01000001.1"/>
</dbReference>
<keyword evidence="1" id="KW-0732">Signal</keyword>
<accession>A4C4S5</accession>
<dbReference type="Proteomes" id="UP000006201">
    <property type="component" value="Unassembled WGS sequence"/>
</dbReference>
<reference evidence="3 4" key="1">
    <citation type="submission" date="2006-02" db="EMBL/GenBank/DDBJ databases">
        <authorList>
            <person name="Moran M.A."/>
            <person name="Kjelleberg S."/>
            <person name="Egan S."/>
            <person name="Saunders N."/>
            <person name="Thomas T."/>
            <person name="Ferriera S."/>
            <person name="Johnson J."/>
            <person name="Kravitz S."/>
            <person name="Halpern A."/>
            <person name="Remington K."/>
            <person name="Beeson K."/>
            <person name="Tran B."/>
            <person name="Rogers Y.-H."/>
            <person name="Friedman R."/>
            <person name="Venter J.C."/>
        </authorList>
    </citation>
    <scope>NUCLEOTIDE SEQUENCE [LARGE SCALE GENOMIC DNA]</scope>
    <source>
        <strain evidence="3 4">D2</strain>
    </source>
</reference>
<dbReference type="eggNOG" id="COG3009">
    <property type="taxonomic scope" value="Bacteria"/>
</dbReference>
<dbReference type="EMBL" id="AAOH01000001">
    <property type="protein sequence ID" value="EAR30557.1"/>
    <property type="molecule type" value="Genomic_DNA"/>
</dbReference>
<dbReference type="Gene3D" id="3.40.50.10610">
    <property type="entry name" value="ABC-type transport auxiliary lipoprotein component"/>
    <property type="match status" value="1"/>
</dbReference>
<dbReference type="InterPro" id="IPR005586">
    <property type="entry name" value="ABC_trans_aux"/>
</dbReference>
<name>A4C4S5_9GAMM</name>
<organism evidence="3 4">
    <name type="scientific">Pseudoalteromonas tunicata D2</name>
    <dbReference type="NCBI Taxonomy" id="87626"/>
    <lineage>
        <taxon>Bacteria</taxon>
        <taxon>Pseudomonadati</taxon>
        <taxon>Pseudomonadota</taxon>
        <taxon>Gammaproteobacteria</taxon>
        <taxon>Alteromonadales</taxon>
        <taxon>Pseudoalteromonadaceae</taxon>
        <taxon>Pseudoalteromonas</taxon>
    </lineage>
</organism>
<dbReference type="AlphaFoldDB" id="A4C4S5"/>
<gene>
    <name evidence="3" type="ORF">PTD2_03271</name>
</gene>
<keyword evidence="4" id="KW-1185">Reference proteome</keyword>
<sequence length="203" mass="22652">MIKKLWLFCFVMLTAGCTSAPASINYYHFSTSNSNHSITLSAQTIPLVLADPVLYGAISNRGIAMKSTATQMRNASHHLWDQPIETMLLNNAEQQLTLALPSMFISKKRAALPFSNQSHYYELQWEINEFNGGLNNNAEISGLWRIVKYQKGLAQSVELSRYFSVSVDLSQDGYSGLVMALEAAWQQVNQQSASTLLEVFAPH</sequence>
<dbReference type="STRING" id="87626.PTD2_03271"/>
<protein>
    <recommendedName>
        <fullName evidence="2">ABC-type transport auxiliary lipoprotein component domain-containing protein</fullName>
    </recommendedName>
</protein>
<evidence type="ECO:0000259" key="2">
    <source>
        <dbReference type="Pfam" id="PF03886"/>
    </source>
</evidence>
<comment type="caution">
    <text evidence="3">The sequence shown here is derived from an EMBL/GenBank/DDBJ whole genome shotgun (WGS) entry which is preliminary data.</text>
</comment>
<dbReference type="PROSITE" id="PS51257">
    <property type="entry name" value="PROKAR_LIPOPROTEIN"/>
    <property type="match status" value="1"/>
</dbReference>
<feature type="chain" id="PRO_5002667099" description="ABC-type transport auxiliary lipoprotein component domain-containing protein" evidence="1">
    <location>
        <begin position="23"/>
        <end position="203"/>
    </location>
</feature>
<feature type="domain" description="ABC-type transport auxiliary lipoprotein component" evidence="2">
    <location>
        <begin position="35"/>
        <end position="191"/>
    </location>
</feature>
<dbReference type="SUPFAM" id="SSF159594">
    <property type="entry name" value="XCC0632-like"/>
    <property type="match status" value="1"/>
</dbReference>
<feature type="signal peptide" evidence="1">
    <location>
        <begin position="1"/>
        <end position="22"/>
    </location>
</feature>